<feature type="domain" description="Ketoreductase" evidence="3">
    <location>
        <begin position="7"/>
        <end position="186"/>
    </location>
</feature>
<keyword evidence="2" id="KW-0560">Oxidoreductase</keyword>
<evidence type="ECO:0000313" key="5">
    <source>
        <dbReference type="Proteomes" id="UP000075799"/>
    </source>
</evidence>
<reference evidence="4 5" key="1">
    <citation type="submission" date="2016-03" db="EMBL/GenBank/DDBJ databases">
        <authorList>
            <person name="Ploux O."/>
        </authorList>
    </citation>
    <scope>NUCLEOTIDE SEQUENCE [LARGE SCALE GENOMIC DNA]</scope>
    <source>
        <strain evidence="4 5">EC13</strain>
    </source>
</reference>
<dbReference type="InterPro" id="IPR036291">
    <property type="entry name" value="NAD(P)-bd_dom_sf"/>
</dbReference>
<dbReference type="InterPro" id="IPR020904">
    <property type="entry name" value="Sc_DH/Rdtase_CS"/>
</dbReference>
<dbReference type="RefSeq" id="WP_063205447.1">
    <property type="nucleotide sequence ID" value="NZ_LUKD01000001.1"/>
</dbReference>
<dbReference type="FunFam" id="3.40.50.720:FF:000084">
    <property type="entry name" value="Short-chain dehydrogenase reductase"/>
    <property type="match status" value="1"/>
</dbReference>
<name>A0A161PQ87_BDEBC</name>
<organism evidence="4 5">
    <name type="scientific">Bdellovibrio bacteriovorus</name>
    <dbReference type="NCBI Taxonomy" id="959"/>
    <lineage>
        <taxon>Bacteria</taxon>
        <taxon>Pseudomonadati</taxon>
        <taxon>Bdellovibrionota</taxon>
        <taxon>Bdellovibrionia</taxon>
        <taxon>Bdellovibrionales</taxon>
        <taxon>Pseudobdellovibrionaceae</taxon>
        <taxon>Bdellovibrio</taxon>
    </lineage>
</organism>
<dbReference type="PANTHER" id="PTHR43639">
    <property type="entry name" value="OXIDOREDUCTASE, SHORT-CHAIN DEHYDROGENASE/REDUCTASE FAMILY (AFU_ORTHOLOGUE AFUA_5G02870)"/>
    <property type="match status" value="1"/>
</dbReference>
<proteinExistence type="inferred from homology"/>
<dbReference type="SUPFAM" id="SSF51735">
    <property type="entry name" value="NAD(P)-binding Rossmann-fold domains"/>
    <property type="match status" value="1"/>
</dbReference>
<dbReference type="Pfam" id="PF13561">
    <property type="entry name" value="adh_short_C2"/>
    <property type="match status" value="1"/>
</dbReference>
<accession>A0A161PQ87</accession>
<comment type="caution">
    <text evidence="4">The sequence shown here is derived from an EMBL/GenBank/DDBJ whole genome shotgun (WGS) entry which is preliminary data.</text>
</comment>
<dbReference type="SMART" id="SM00822">
    <property type="entry name" value="PKS_KR"/>
    <property type="match status" value="1"/>
</dbReference>
<dbReference type="PRINTS" id="PR00081">
    <property type="entry name" value="GDHRDH"/>
</dbReference>
<comment type="similarity">
    <text evidence="1">Belongs to the short-chain dehydrogenases/reductases (SDR) family.</text>
</comment>
<dbReference type="PROSITE" id="PS00061">
    <property type="entry name" value="ADH_SHORT"/>
    <property type="match status" value="1"/>
</dbReference>
<evidence type="ECO:0000256" key="1">
    <source>
        <dbReference type="ARBA" id="ARBA00006484"/>
    </source>
</evidence>
<dbReference type="Proteomes" id="UP000075799">
    <property type="component" value="Unassembled WGS sequence"/>
</dbReference>
<dbReference type="NCBIfam" id="NF005559">
    <property type="entry name" value="PRK07231.1"/>
    <property type="match status" value="1"/>
</dbReference>
<dbReference type="Gene3D" id="3.40.50.720">
    <property type="entry name" value="NAD(P)-binding Rossmann-like Domain"/>
    <property type="match status" value="1"/>
</dbReference>
<evidence type="ECO:0000256" key="2">
    <source>
        <dbReference type="ARBA" id="ARBA00023002"/>
    </source>
</evidence>
<gene>
    <name evidence="4" type="ORF">AZI87_05845</name>
</gene>
<dbReference type="PANTHER" id="PTHR43639:SF1">
    <property type="entry name" value="SHORT-CHAIN DEHYDROGENASE_REDUCTASE FAMILY PROTEIN"/>
    <property type="match status" value="1"/>
</dbReference>
<dbReference type="GO" id="GO:0016491">
    <property type="term" value="F:oxidoreductase activity"/>
    <property type="evidence" value="ECO:0007669"/>
    <property type="project" value="UniProtKB-KW"/>
</dbReference>
<dbReference type="EMBL" id="LUKD01000001">
    <property type="protein sequence ID" value="KYG68753.1"/>
    <property type="molecule type" value="Genomic_DNA"/>
</dbReference>
<dbReference type="AlphaFoldDB" id="A0A161PQ87"/>
<protein>
    <submittedName>
        <fullName evidence="4">Oxidoreductase</fullName>
    </submittedName>
</protein>
<evidence type="ECO:0000313" key="4">
    <source>
        <dbReference type="EMBL" id="KYG68753.1"/>
    </source>
</evidence>
<evidence type="ECO:0000259" key="3">
    <source>
        <dbReference type="SMART" id="SM00822"/>
    </source>
</evidence>
<dbReference type="InterPro" id="IPR057326">
    <property type="entry name" value="KR_dom"/>
</dbReference>
<dbReference type="InterPro" id="IPR002347">
    <property type="entry name" value="SDR_fam"/>
</dbReference>
<dbReference type="PRINTS" id="PR00080">
    <property type="entry name" value="SDRFAMILY"/>
</dbReference>
<sequence length="249" mass="26183">MKKLNGKVAVVTGASKGIGAAIAKEYAAHGASVVVNYSSSKEDADRVVKEIIANDGKAIAVQGSVANESDVKRIFEQTKQAFGKLDILVNNAGVYKFGSIEEVTEEEFHRQFNINVLGILLSTREAVKYFTKEGGSIINVSSVVSTSPIPGTVIYAATKGAVDTMTIGLARELAPRKIRVNNIAPGGVETEGSITLGMIGSDLEKQIVAQTPLGRIGQPQDIAKIALFLASDEAGWVTGERIHGSGGAR</sequence>
<dbReference type="OrthoDB" id="9797020at2"/>